<sequence>MDYKELSINERVNYLRKHEFDMTMEDFGQHIQMTKGAISYMEKGNRVVSERTIKIICAEFNVNEHWLRTGEGEIFIQPATFSFDEQIKKSNLSELEIAIMRGYMELDSEVRKAIVQKIESIIQQRSEIASTTDEDEIDAELERYRQELEAEKKVQTLSALQRRETS</sequence>
<dbReference type="InterPro" id="IPR010982">
    <property type="entry name" value="Lambda_DNA-bd_dom_sf"/>
</dbReference>
<dbReference type="GO" id="GO:0003677">
    <property type="term" value="F:DNA binding"/>
    <property type="evidence" value="ECO:0007669"/>
    <property type="project" value="InterPro"/>
</dbReference>
<gene>
    <name evidence="2" type="ORF">FC756_08565</name>
</gene>
<dbReference type="CDD" id="cd00093">
    <property type="entry name" value="HTH_XRE"/>
    <property type="match status" value="1"/>
</dbReference>
<organism evidence="2 3">
    <name type="scientific">Lysinibacillus mangiferihumi</name>
    <dbReference type="NCBI Taxonomy" id="1130819"/>
    <lineage>
        <taxon>Bacteria</taxon>
        <taxon>Bacillati</taxon>
        <taxon>Bacillota</taxon>
        <taxon>Bacilli</taxon>
        <taxon>Bacillales</taxon>
        <taxon>Bacillaceae</taxon>
        <taxon>Lysinibacillus</taxon>
    </lineage>
</organism>
<dbReference type="InterPro" id="IPR001387">
    <property type="entry name" value="Cro/C1-type_HTH"/>
</dbReference>
<dbReference type="Proteomes" id="UP000308744">
    <property type="component" value="Unassembled WGS sequence"/>
</dbReference>
<feature type="domain" description="HTH cro/C1-type" evidence="1">
    <location>
        <begin position="12"/>
        <end position="67"/>
    </location>
</feature>
<dbReference type="Pfam" id="PF01381">
    <property type="entry name" value="HTH_3"/>
    <property type="match status" value="1"/>
</dbReference>
<dbReference type="AlphaFoldDB" id="A0A4U2Z6Z0"/>
<reference evidence="2 3" key="1">
    <citation type="submission" date="2019-04" db="EMBL/GenBank/DDBJ databases">
        <title>Lysinibacillus genome sequencing.</title>
        <authorList>
            <person name="Dunlap C."/>
        </authorList>
    </citation>
    <scope>NUCLEOTIDE SEQUENCE [LARGE SCALE GENOMIC DNA]</scope>
    <source>
        <strain evidence="2 3">CCTCC AB 2010389</strain>
    </source>
</reference>
<evidence type="ECO:0000313" key="3">
    <source>
        <dbReference type="Proteomes" id="UP000308744"/>
    </source>
</evidence>
<dbReference type="RefSeq" id="WP_107893828.1">
    <property type="nucleotide sequence ID" value="NZ_PYWM01000001.1"/>
</dbReference>
<evidence type="ECO:0000313" key="2">
    <source>
        <dbReference type="EMBL" id="TKI70146.1"/>
    </source>
</evidence>
<name>A0A4U2Z6Z0_9BACI</name>
<dbReference type="SMART" id="SM00530">
    <property type="entry name" value="HTH_XRE"/>
    <property type="match status" value="1"/>
</dbReference>
<evidence type="ECO:0000259" key="1">
    <source>
        <dbReference type="PROSITE" id="PS50943"/>
    </source>
</evidence>
<protein>
    <submittedName>
        <fullName evidence="2">XRE family transcriptional regulator</fullName>
    </submittedName>
</protein>
<accession>A0A4U2Z6Z0</accession>
<dbReference type="EMBL" id="SZPU01000022">
    <property type="protein sequence ID" value="TKI70146.1"/>
    <property type="molecule type" value="Genomic_DNA"/>
</dbReference>
<dbReference type="SUPFAM" id="SSF47413">
    <property type="entry name" value="lambda repressor-like DNA-binding domains"/>
    <property type="match status" value="1"/>
</dbReference>
<dbReference type="PROSITE" id="PS50943">
    <property type="entry name" value="HTH_CROC1"/>
    <property type="match status" value="1"/>
</dbReference>
<comment type="caution">
    <text evidence="2">The sequence shown here is derived from an EMBL/GenBank/DDBJ whole genome shotgun (WGS) entry which is preliminary data.</text>
</comment>
<keyword evidence="3" id="KW-1185">Reference proteome</keyword>
<dbReference type="Gene3D" id="1.10.260.40">
    <property type="entry name" value="lambda repressor-like DNA-binding domains"/>
    <property type="match status" value="1"/>
</dbReference>
<proteinExistence type="predicted"/>